<reference evidence="1" key="1">
    <citation type="journal article" date="2014" name="Nat. Commun.">
        <title>The rainbow trout genome provides novel insights into evolution after whole-genome duplication in vertebrates.</title>
        <authorList>
            <person name="Berthelot C."/>
            <person name="Brunet F."/>
            <person name="Chalopin D."/>
            <person name="Juanchich A."/>
            <person name="Bernard M."/>
            <person name="Noel B."/>
            <person name="Bento P."/>
            <person name="Da Silva C."/>
            <person name="Labadie K."/>
            <person name="Alberti A."/>
            <person name="Aury J.M."/>
            <person name="Louis A."/>
            <person name="Dehais P."/>
            <person name="Bardou P."/>
            <person name="Montfort J."/>
            <person name="Klopp C."/>
            <person name="Cabau C."/>
            <person name="Gaspin C."/>
            <person name="Thorgaard G.H."/>
            <person name="Boussaha M."/>
            <person name="Quillet E."/>
            <person name="Guyomard R."/>
            <person name="Galiana D."/>
            <person name="Bobe J."/>
            <person name="Volff J.N."/>
            <person name="Genet C."/>
            <person name="Wincker P."/>
            <person name="Jaillon O."/>
            <person name="Roest Crollius H."/>
            <person name="Guiguen Y."/>
        </authorList>
    </citation>
    <scope>NUCLEOTIDE SEQUENCE [LARGE SCALE GENOMIC DNA]</scope>
</reference>
<evidence type="ECO:0000313" key="2">
    <source>
        <dbReference type="Proteomes" id="UP000193380"/>
    </source>
</evidence>
<dbReference type="Proteomes" id="UP000193380">
    <property type="component" value="Unassembled WGS sequence"/>
</dbReference>
<dbReference type="PANTHER" id="PTHR17463">
    <property type="entry name" value="SCRAPIE-RESPONSIVE PROTEIN 1 SCRG1"/>
    <property type="match status" value="1"/>
</dbReference>
<dbReference type="GO" id="GO:0044306">
    <property type="term" value="C:neuron projection terminus"/>
    <property type="evidence" value="ECO:0007669"/>
    <property type="project" value="TreeGrafter"/>
</dbReference>
<dbReference type="AlphaFoldDB" id="A0A060XT24"/>
<protein>
    <submittedName>
        <fullName evidence="1">Uncharacterized protein</fullName>
    </submittedName>
</protein>
<proteinExistence type="predicted"/>
<gene>
    <name evidence="1" type="ORF">GSONMT00003790001</name>
</gene>
<dbReference type="GO" id="GO:0005794">
    <property type="term" value="C:Golgi apparatus"/>
    <property type="evidence" value="ECO:0007669"/>
    <property type="project" value="TreeGrafter"/>
</dbReference>
<dbReference type="Pfam" id="PF15224">
    <property type="entry name" value="SCRG1"/>
    <property type="match status" value="1"/>
</dbReference>
<accession>A0A060XT24</accession>
<dbReference type="PaxDb" id="8022-A0A060XT24"/>
<dbReference type="PANTHER" id="PTHR17463:SF0">
    <property type="entry name" value="SCRAPIE-RESPONSIVE PROTEIN 1"/>
    <property type="match status" value="1"/>
</dbReference>
<dbReference type="EMBL" id="FR905542">
    <property type="protein sequence ID" value="CDQ80070.1"/>
    <property type="molecule type" value="Genomic_DNA"/>
</dbReference>
<evidence type="ECO:0000313" key="1">
    <source>
        <dbReference type="EMBL" id="CDQ80070.1"/>
    </source>
</evidence>
<organism evidence="1 2">
    <name type="scientific">Oncorhynchus mykiss</name>
    <name type="common">Rainbow trout</name>
    <name type="synonym">Salmo gairdneri</name>
    <dbReference type="NCBI Taxonomy" id="8022"/>
    <lineage>
        <taxon>Eukaryota</taxon>
        <taxon>Metazoa</taxon>
        <taxon>Chordata</taxon>
        <taxon>Craniata</taxon>
        <taxon>Vertebrata</taxon>
        <taxon>Euteleostomi</taxon>
        <taxon>Actinopterygii</taxon>
        <taxon>Neopterygii</taxon>
        <taxon>Teleostei</taxon>
        <taxon>Protacanthopterygii</taxon>
        <taxon>Salmoniformes</taxon>
        <taxon>Salmonidae</taxon>
        <taxon>Salmoninae</taxon>
        <taxon>Oncorhynchus</taxon>
    </lineage>
</organism>
<sequence>MKTGQKLLPFLGRVLNKLDQNEGTTHCCNSLGWTVGNGQRGHSIKPLVLLQESLEGQGLSQCWHLQRSCDHATHRFPAEPFLGGNKCDMVCYCNFSELLCCPRDVFFGPKISFIIPCKTI</sequence>
<name>A0A060XT24_ONCMY</name>
<dbReference type="InterPro" id="IPR028063">
    <property type="entry name" value="SCRG1"/>
</dbReference>
<reference evidence="1" key="2">
    <citation type="submission" date="2014-03" db="EMBL/GenBank/DDBJ databases">
        <authorList>
            <person name="Genoscope - CEA"/>
        </authorList>
    </citation>
    <scope>NUCLEOTIDE SEQUENCE</scope>
</reference>
<dbReference type="STRING" id="8022.A0A060XT24"/>